<dbReference type="EMBL" id="CP150484">
    <property type="protein sequence ID" value="WYW16107.1"/>
    <property type="molecule type" value="Genomic_DNA"/>
</dbReference>
<keyword evidence="2" id="KW-1185">Reference proteome</keyword>
<name>A0ACD5B9P3_9PSEU</name>
<keyword evidence="1" id="KW-0808">Transferase</keyword>
<sequence>MRFPFLSRIFLRPGWSPASYPRVCRRSYPEVCRERDPRRPIRDYARLVLAFLRNHPRAVDRGLTILIGLSTVVAADDPEGFEWWLVSLVALASLLVRHRNPTITFAAGGTASLLHLAMGNDLKPVDVVALIGLFSVAAWGSRRRSVALLAAGLLVAAAWSFYASEANTRTPVPTPPRIIIIDPLAPVGTDADDHQVQDWGGFPAIGLSLGVAWLAGLNTRQRRIRLSVLEQRAADLERERDTQAALAVAAERGRISRELHDVVAHALSVVVLQAQGAQAELDRRPERSREALDAIVDTGRSALSEIRRLLGALGQDEPDWEPRPGAERLPRLAADIRSAGTPVEFRVEGEPRPLSSTVDLAAYRIVQESLTNVLKHAGPDASATIVMRYGPGSLEIEVTDDGIAAEAPSGTGHGLEGMRERVNVLGGTFDAGPRAERGFAVRATLPS</sequence>
<organism evidence="1 2">
    <name type="scientific">Amycolatopsis coloradensis</name>
    <dbReference type="NCBI Taxonomy" id="76021"/>
    <lineage>
        <taxon>Bacteria</taxon>
        <taxon>Bacillati</taxon>
        <taxon>Actinomycetota</taxon>
        <taxon>Actinomycetes</taxon>
        <taxon>Pseudonocardiales</taxon>
        <taxon>Pseudonocardiaceae</taxon>
        <taxon>Amycolatopsis</taxon>
    </lineage>
</organism>
<proteinExistence type="predicted"/>
<evidence type="ECO:0000313" key="1">
    <source>
        <dbReference type="EMBL" id="WYW16107.1"/>
    </source>
</evidence>
<gene>
    <name evidence="1" type="ORF">LCL61_11150</name>
</gene>
<dbReference type="Proteomes" id="UP001456344">
    <property type="component" value="Chromosome"/>
</dbReference>
<protein>
    <submittedName>
        <fullName evidence="1">Sensor histidine kinase</fullName>
    </submittedName>
</protein>
<accession>A0ACD5B9P3</accession>
<keyword evidence="1" id="KW-0418">Kinase</keyword>
<evidence type="ECO:0000313" key="2">
    <source>
        <dbReference type="Proteomes" id="UP001456344"/>
    </source>
</evidence>
<reference evidence="1" key="1">
    <citation type="submission" date="2023-10" db="EMBL/GenBank/DDBJ databases">
        <title>Whole genome sequencing of actinobacterial strain Amycolatopsis sp. (BCA-696) identifies the underlying plant growth-promoting genes.</title>
        <authorList>
            <person name="Gandham P."/>
            <person name="Vadla N."/>
            <person name="Saji A."/>
            <person name="Srinivas V."/>
            <person name="Ruperao P."/>
            <person name="Selvanayagam S."/>
            <person name="Saxena R.K."/>
            <person name="Rathore A."/>
            <person name="Gopalakrishnan S."/>
            <person name="Thakur V."/>
        </authorList>
    </citation>
    <scope>NUCLEOTIDE SEQUENCE</scope>
    <source>
        <strain evidence="1">BCA-696</strain>
    </source>
</reference>